<dbReference type="EMBL" id="JAQJAC010000002">
    <property type="protein sequence ID" value="KAJ5596893.1"/>
    <property type="molecule type" value="Genomic_DNA"/>
</dbReference>
<sequence length="71" mass="7824">MTTWVKTPVLLPCCSHPGTLEQESGEAQRPVVAYFTEARIGLELWLANAADRSKISNEAEAIPAAQESLYY</sequence>
<evidence type="ECO:0000313" key="1">
    <source>
        <dbReference type="EMBL" id="KAJ5596893.1"/>
    </source>
</evidence>
<protein>
    <submittedName>
        <fullName evidence="1">Uncharacterized protein</fullName>
    </submittedName>
</protein>
<name>A0AAD6DXN4_9EURO</name>
<dbReference type="AlphaFoldDB" id="A0AAD6DXN4"/>
<reference evidence="1 2" key="1">
    <citation type="journal article" date="2023" name="IMA Fungus">
        <title>Comparative genomic study of the Penicillium genus elucidates a diverse pangenome and 15 lateral gene transfer events.</title>
        <authorList>
            <person name="Petersen C."/>
            <person name="Sorensen T."/>
            <person name="Nielsen M.R."/>
            <person name="Sondergaard T.E."/>
            <person name="Sorensen J.L."/>
            <person name="Fitzpatrick D.A."/>
            <person name="Frisvad J.C."/>
            <person name="Nielsen K.L."/>
        </authorList>
    </citation>
    <scope>NUCLEOTIDE SEQUENCE [LARGE SCALE GENOMIC DNA]</scope>
    <source>
        <strain evidence="1 2">IBT 29057</strain>
    </source>
</reference>
<dbReference type="Proteomes" id="UP001216150">
    <property type="component" value="Unassembled WGS sequence"/>
</dbReference>
<keyword evidence="2" id="KW-1185">Reference proteome</keyword>
<proteinExistence type="predicted"/>
<organism evidence="1 2">
    <name type="scientific">Penicillium hetheringtonii</name>
    <dbReference type="NCBI Taxonomy" id="911720"/>
    <lineage>
        <taxon>Eukaryota</taxon>
        <taxon>Fungi</taxon>
        <taxon>Dikarya</taxon>
        <taxon>Ascomycota</taxon>
        <taxon>Pezizomycotina</taxon>
        <taxon>Eurotiomycetes</taxon>
        <taxon>Eurotiomycetidae</taxon>
        <taxon>Eurotiales</taxon>
        <taxon>Aspergillaceae</taxon>
        <taxon>Penicillium</taxon>
    </lineage>
</organism>
<accession>A0AAD6DXN4</accession>
<evidence type="ECO:0000313" key="2">
    <source>
        <dbReference type="Proteomes" id="UP001216150"/>
    </source>
</evidence>
<gene>
    <name evidence="1" type="ORF">N7450_003351</name>
</gene>
<comment type="caution">
    <text evidence="1">The sequence shown here is derived from an EMBL/GenBank/DDBJ whole genome shotgun (WGS) entry which is preliminary data.</text>
</comment>